<evidence type="ECO:0000256" key="1">
    <source>
        <dbReference type="ARBA" id="ARBA00022786"/>
    </source>
</evidence>
<dbReference type="GO" id="GO:0005737">
    <property type="term" value="C:cytoplasm"/>
    <property type="evidence" value="ECO:0000318"/>
    <property type="project" value="GO_Central"/>
</dbReference>
<gene>
    <name evidence="4" type="ORF">AMTR_s00042p00099450</name>
</gene>
<dbReference type="GO" id="GO:0005634">
    <property type="term" value="C:nucleus"/>
    <property type="evidence" value="ECO:0000318"/>
    <property type="project" value="GO_Central"/>
</dbReference>
<dbReference type="InterPro" id="IPR016024">
    <property type="entry name" value="ARM-type_fold"/>
</dbReference>
<dbReference type="Gramene" id="ERN03572">
    <property type="protein sequence ID" value="ERN03572"/>
    <property type="gene ID" value="AMTR_s00042p00099450"/>
</dbReference>
<evidence type="ECO:0000313" key="5">
    <source>
        <dbReference type="Proteomes" id="UP000017836"/>
    </source>
</evidence>
<name>W1P151_AMBTC</name>
<keyword evidence="5" id="KW-1185">Reference proteome</keyword>
<keyword evidence="1" id="KW-0833">Ubl conjugation pathway</keyword>
<dbReference type="PANTHER" id="PTHR23315">
    <property type="entry name" value="U BOX DOMAIN-CONTAINING"/>
    <property type="match status" value="1"/>
</dbReference>
<dbReference type="Gene3D" id="1.25.10.10">
    <property type="entry name" value="Leucine-rich Repeat Variant"/>
    <property type="match status" value="2"/>
</dbReference>
<dbReference type="EMBL" id="KI394353">
    <property type="protein sequence ID" value="ERN03572.1"/>
    <property type="molecule type" value="Genomic_DNA"/>
</dbReference>
<feature type="domain" description="U-box" evidence="3">
    <location>
        <begin position="43"/>
        <end position="305"/>
    </location>
</feature>
<evidence type="ECO:0000259" key="3">
    <source>
        <dbReference type="Pfam" id="PF25598"/>
    </source>
</evidence>
<reference evidence="5" key="1">
    <citation type="journal article" date="2013" name="Science">
        <title>The Amborella genome and the evolution of flowering plants.</title>
        <authorList>
            <consortium name="Amborella Genome Project"/>
        </authorList>
    </citation>
    <scope>NUCLEOTIDE SEQUENCE [LARGE SCALE GENOMIC DNA]</scope>
</reference>
<dbReference type="AlphaFoldDB" id="W1P151"/>
<dbReference type="OMA" id="LKRRCML"/>
<evidence type="ECO:0000256" key="2">
    <source>
        <dbReference type="SAM" id="MobiDB-lite"/>
    </source>
</evidence>
<dbReference type="Proteomes" id="UP000017836">
    <property type="component" value="Unassembled WGS sequence"/>
</dbReference>
<dbReference type="PANTHER" id="PTHR23315:SF254">
    <property type="entry name" value="KINESIN-ASSOCIATED PROTEIN"/>
    <property type="match status" value="1"/>
</dbReference>
<dbReference type="SUPFAM" id="SSF48371">
    <property type="entry name" value="ARM repeat"/>
    <property type="match status" value="1"/>
</dbReference>
<dbReference type="eggNOG" id="KOG0167">
    <property type="taxonomic scope" value="Eukaryota"/>
</dbReference>
<dbReference type="InterPro" id="IPR011989">
    <property type="entry name" value="ARM-like"/>
</dbReference>
<accession>W1P151</accession>
<dbReference type="InterPro" id="IPR058678">
    <property type="entry name" value="ARM_PUB"/>
</dbReference>
<sequence length="340" mass="36765">MSTSTESISTQSLAQSQRSQQMSTEAIMTQSLAQALQPPSLQAQQTSLHVLMALTRLSQHNRDQLAQAHQAIPTLLSLSRPPNPPATSLLSLSVLFNLSLNPKLKPTLATPGLISLLNDTLLDEIEEETSRLSASLLCSLALHHKNKAMLGVEGTIQALVGSLDVPYRATQHALSALGELVLFHGNNTLAIEADAVPLLLGIVEREDGEELVGSALSVLNLLLRHSEGVAAVRRESGCIGVVVGAIRRRSMLSKESSCEILLRLFKERDEWILEAEEQGLSLLLTDLSIRGSAKAREKSMVLLEMVVELQARNGIGEASLVASDFSVDQSFEVDQLLSFQ</sequence>
<dbReference type="Pfam" id="PF25598">
    <property type="entry name" value="ARM_PUB"/>
    <property type="match status" value="1"/>
</dbReference>
<organism evidence="4 5">
    <name type="scientific">Amborella trichopoda</name>
    <dbReference type="NCBI Taxonomy" id="13333"/>
    <lineage>
        <taxon>Eukaryota</taxon>
        <taxon>Viridiplantae</taxon>
        <taxon>Streptophyta</taxon>
        <taxon>Embryophyta</taxon>
        <taxon>Tracheophyta</taxon>
        <taxon>Spermatophyta</taxon>
        <taxon>Magnoliopsida</taxon>
        <taxon>Amborellales</taxon>
        <taxon>Amborellaceae</taxon>
        <taxon>Amborella</taxon>
    </lineage>
</organism>
<protein>
    <recommendedName>
        <fullName evidence="3">U-box domain-containing protein</fullName>
    </recommendedName>
</protein>
<proteinExistence type="predicted"/>
<feature type="region of interest" description="Disordered" evidence="2">
    <location>
        <begin position="1"/>
        <end position="25"/>
    </location>
</feature>
<dbReference type="HOGENOM" id="CLU_076460_0_0_1"/>
<evidence type="ECO:0000313" key="4">
    <source>
        <dbReference type="EMBL" id="ERN03572.1"/>
    </source>
</evidence>